<protein>
    <submittedName>
        <fullName evidence="1">Uncharacterized protein</fullName>
    </submittedName>
</protein>
<dbReference type="EnsemblMetazoa" id="CLYHEMT011424.4">
    <property type="protein sequence ID" value="CLYHEMP011424.4"/>
    <property type="gene ID" value="CLYHEMG011424"/>
</dbReference>
<keyword evidence="2" id="KW-1185">Reference proteome</keyword>
<sequence length="160" mass="18604">MKKSGFDVHLLEIKITMGSNLDKGTNGPGCMERAIITTPAMHEKIVQKIGAEYAKKKFDLQTLISYIDQDYKFRRSFIAGLAKNKDHHVEVLKKYPCFQDHRMVIHEAFQVIEHERKIKKLTNCNTDRLEVEIDHLITWATLKLQMMPKDNKPGRLQPQD</sequence>
<proteinExistence type="predicted"/>
<reference evidence="1" key="1">
    <citation type="submission" date="2021-01" db="UniProtKB">
        <authorList>
            <consortium name="EnsemblMetazoa"/>
        </authorList>
    </citation>
    <scope>IDENTIFICATION</scope>
</reference>
<dbReference type="AlphaFoldDB" id="A0A7M5V8D8"/>
<evidence type="ECO:0000313" key="1">
    <source>
        <dbReference type="EnsemblMetazoa" id="CLYHEMP011424.4"/>
    </source>
</evidence>
<name>A0A7M5V8D8_9CNID</name>
<evidence type="ECO:0000313" key="2">
    <source>
        <dbReference type="Proteomes" id="UP000594262"/>
    </source>
</evidence>
<dbReference type="RefSeq" id="XP_066925242.1">
    <property type="nucleotide sequence ID" value="XM_067069141.1"/>
</dbReference>
<accession>A0A7M5V8D8</accession>
<dbReference type="GeneID" id="136812607"/>
<dbReference type="Proteomes" id="UP000594262">
    <property type="component" value="Unplaced"/>
</dbReference>
<organism evidence="1 2">
    <name type="scientific">Clytia hemisphaerica</name>
    <dbReference type="NCBI Taxonomy" id="252671"/>
    <lineage>
        <taxon>Eukaryota</taxon>
        <taxon>Metazoa</taxon>
        <taxon>Cnidaria</taxon>
        <taxon>Hydrozoa</taxon>
        <taxon>Hydroidolina</taxon>
        <taxon>Leptothecata</taxon>
        <taxon>Obeliida</taxon>
        <taxon>Clytiidae</taxon>
        <taxon>Clytia</taxon>
    </lineage>
</organism>